<organism evidence="7 8">
    <name type="scientific">Oleomonas cavernae</name>
    <dbReference type="NCBI Taxonomy" id="2320859"/>
    <lineage>
        <taxon>Bacteria</taxon>
        <taxon>Pseudomonadati</taxon>
        <taxon>Pseudomonadota</taxon>
        <taxon>Alphaproteobacteria</taxon>
        <taxon>Acetobacterales</taxon>
        <taxon>Acetobacteraceae</taxon>
        <taxon>Oleomonas</taxon>
    </lineage>
</organism>
<keyword evidence="8" id="KW-1185">Reference proteome</keyword>
<evidence type="ECO:0000313" key="8">
    <source>
        <dbReference type="Proteomes" id="UP000284605"/>
    </source>
</evidence>
<dbReference type="InterPro" id="IPR050406">
    <property type="entry name" value="FGGY_Carb_Kinase"/>
</dbReference>
<sequence length="504" mass="51991">MPGRRPRHAATGRGPAVILLGIDLGTQSLKVAAVDATSLRLRATAAVPYPTFHPGPAAAEQNPEDWLAALAPAIAAALNQAGAMPADVLALAVTGQLDGCVGVDRAGEPLGRAMIWMDRRATDALGGIDGEMVRRRAGVVADPGHMAAKIRHMKRHAPGHRLARFHQPVSFLVEQLTGRAVMDHALASTSMVYGLESRAWDDDLLRAFAIEAAALPALDDAAALAGHLTARGAALCGLAQGLPVAVGTGDDFANPIGAGAVTPGTVVVCIGTAEVVGAIADRPVLDDAAMVETHGFPGGRYFIENPGWLSGGAILWACDLLGFADGEGLDIAAALVPPGSEGVVVLPTLSGAMTPRWLPEARGAIYGLAPMHGRGHLARATLEGIAFAMADVVDRLDALGVPTGRIRLAGGGARSRLWAQIRATVANRPVDLVAEVECAALGAAVLAGVACGALPSIEAGARLVNRVVETVQPVAADVPAYRAARARARRLFDHLDPLFKARWP</sequence>
<dbReference type="CDD" id="cd00366">
    <property type="entry name" value="ASKHA_NBD_FGGY"/>
    <property type="match status" value="1"/>
</dbReference>
<protein>
    <recommendedName>
        <fullName evidence="9">Carbohydrate kinase</fullName>
    </recommendedName>
</protein>
<dbReference type="PROSITE" id="PS00445">
    <property type="entry name" value="FGGY_KINASES_2"/>
    <property type="match status" value="1"/>
</dbReference>
<evidence type="ECO:0000313" key="7">
    <source>
        <dbReference type="EMBL" id="RJF88354.1"/>
    </source>
</evidence>
<dbReference type="AlphaFoldDB" id="A0A418WEE3"/>
<accession>A0A418WEE3</accession>
<feature type="domain" description="Carbohydrate kinase FGGY C-terminal" evidence="6">
    <location>
        <begin position="267"/>
        <end position="451"/>
    </location>
</feature>
<evidence type="ECO:0000259" key="5">
    <source>
        <dbReference type="Pfam" id="PF00370"/>
    </source>
</evidence>
<dbReference type="Pfam" id="PF00370">
    <property type="entry name" value="FGGY_N"/>
    <property type="match status" value="1"/>
</dbReference>
<dbReference type="PANTHER" id="PTHR43095">
    <property type="entry name" value="SUGAR KINASE"/>
    <property type="match status" value="1"/>
</dbReference>
<dbReference type="PIRSF" id="PIRSF000538">
    <property type="entry name" value="GlpK"/>
    <property type="match status" value="1"/>
</dbReference>
<dbReference type="GO" id="GO:0005975">
    <property type="term" value="P:carbohydrate metabolic process"/>
    <property type="evidence" value="ECO:0007669"/>
    <property type="project" value="InterPro"/>
</dbReference>
<proteinExistence type="inferred from homology"/>
<keyword evidence="3 4" id="KW-0418">Kinase</keyword>
<dbReference type="Proteomes" id="UP000284605">
    <property type="component" value="Unassembled WGS sequence"/>
</dbReference>
<dbReference type="InterPro" id="IPR018485">
    <property type="entry name" value="FGGY_C"/>
</dbReference>
<evidence type="ECO:0000256" key="4">
    <source>
        <dbReference type="RuleBase" id="RU003733"/>
    </source>
</evidence>
<reference evidence="7 8" key="1">
    <citation type="submission" date="2018-09" db="EMBL/GenBank/DDBJ databases">
        <authorList>
            <person name="Zhu H."/>
        </authorList>
    </citation>
    <scope>NUCLEOTIDE SEQUENCE [LARGE SCALE GENOMIC DNA]</scope>
    <source>
        <strain evidence="7 8">K1W22B-8</strain>
    </source>
</reference>
<dbReference type="InterPro" id="IPR018484">
    <property type="entry name" value="FGGY_N"/>
</dbReference>
<dbReference type="GO" id="GO:0016301">
    <property type="term" value="F:kinase activity"/>
    <property type="evidence" value="ECO:0007669"/>
    <property type="project" value="UniProtKB-KW"/>
</dbReference>
<dbReference type="InterPro" id="IPR018483">
    <property type="entry name" value="Carb_kinase_FGGY_CS"/>
</dbReference>
<dbReference type="GO" id="GO:0016773">
    <property type="term" value="F:phosphotransferase activity, alcohol group as acceptor"/>
    <property type="evidence" value="ECO:0007669"/>
    <property type="project" value="InterPro"/>
</dbReference>
<evidence type="ECO:0000256" key="1">
    <source>
        <dbReference type="ARBA" id="ARBA00009156"/>
    </source>
</evidence>
<comment type="similarity">
    <text evidence="1 4">Belongs to the FGGY kinase family.</text>
</comment>
<keyword evidence="2 4" id="KW-0808">Transferase</keyword>
<dbReference type="Pfam" id="PF02782">
    <property type="entry name" value="FGGY_C"/>
    <property type="match status" value="1"/>
</dbReference>
<evidence type="ECO:0008006" key="9">
    <source>
        <dbReference type="Google" id="ProtNLM"/>
    </source>
</evidence>
<dbReference type="Gene3D" id="3.30.420.40">
    <property type="match status" value="2"/>
</dbReference>
<dbReference type="EMBL" id="QYUK01000011">
    <property type="protein sequence ID" value="RJF88354.1"/>
    <property type="molecule type" value="Genomic_DNA"/>
</dbReference>
<dbReference type="SUPFAM" id="SSF53067">
    <property type="entry name" value="Actin-like ATPase domain"/>
    <property type="match status" value="2"/>
</dbReference>
<feature type="domain" description="Carbohydrate kinase FGGY N-terminal" evidence="5">
    <location>
        <begin position="19"/>
        <end position="254"/>
    </location>
</feature>
<gene>
    <name evidence="7" type="ORF">D3874_16135</name>
</gene>
<name>A0A418WEE3_9PROT</name>
<comment type="caution">
    <text evidence="7">The sequence shown here is derived from an EMBL/GenBank/DDBJ whole genome shotgun (WGS) entry which is preliminary data.</text>
</comment>
<evidence type="ECO:0000256" key="3">
    <source>
        <dbReference type="ARBA" id="ARBA00022777"/>
    </source>
</evidence>
<evidence type="ECO:0000259" key="6">
    <source>
        <dbReference type="Pfam" id="PF02782"/>
    </source>
</evidence>
<evidence type="ECO:0000256" key="2">
    <source>
        <dbReference type="ARBA" id="ARBA00022679"/>
    </source>
</evidence>
<dbReference type="InterPro" id="IPR000577">
    <property type="entry name" value="Carb_kinase_FGGY"/>
</dbReference>
<dbReference type="PANTHER" id="PTHR43095:SF5">
    <property type="entry name" value="XYLULOSE KINASE"/>
    <property type="match status" value="1"/>
</dbReference>
<dbReference type="InterPro" id="IPR043129">
    <property type="entry name" value="ATPase_NBD"/>
</dbReference>